<sequence>MPTDCPRSIFTSNGSTIFESTSGEIAGGGGGSTLTFTCGALAVFEFAAEQATNSSAQNAAVATRLNAATGRHQSIHAIDRGVLESGPRIARFPDHIVSGINSDVVNGLHAAVV</sequence>
<dbReference type="AlphaFoldDB" id="A0A6J7SNM3"/>
<dbReference type="EMBL" id="CAFBQA010000129">
    <property type="protein sequence ID" value="CAB5042613.1"/>
    <property type="molecule type" value="Genomic_DNA"/>
</dbReference>
<accession>A0A6J7SNM3</accession>
<organism evidence="1">
    <name type="scientific">freshwater metagenome</name>
    <dbReference type="NCBI Taxonomy" id="449393"/>
    <lineage>
        <taxon>unclassified sequences</taxon>
        <taxon>metagenomes</taxon>
        <taxon>ecological metagenomes</taxon>
    </lineage>
</organism>
<name>A0A6J7SNM3_9ZZZZ</name>
<reference evidence="1" key="1">
    <citation type="submission" date="2020-05" db="EMBL/GenBank/DDBJ databases">
        <authorList>
            <person name="Chiriac C."/>
            <person name="Salcher M."/>
            <person name="Ghai R."/>
            <person name="Kavagutti S V."/>
        </authorList>
    </citation>
    <scope>NUCLEOTIDE SEQUENCE</scope>
</reference>
<proteinExistence type="predicted"/>
<protein>
    <submittedName>
        <fullName evidence="1">Unannotated protein</fullName>
    </submittedName>
</protein>
<gene>
    <name evidence="1" type="ORF">UFOPK4234_01543</name>
</gene>
<evidence type="ECO:0000313" key="1">
    <source>
        <dbReference type="EMBL" id="CAB5042613.1"/>
    </source>
</evidence>